<dbReference type="GO" id="GO:0016104">
    <property type="term" value="P:triterpenoid biosynthetic process"/>
    <property type="evidence" value="ECO:0007669"/>
    <property type="project" value="InterPro"/>
</dbReference>
<dbReference type="PANTHER" id="PTHR11764:SF68">
    <property type="entry name" value="TERPENE CYCLASE_MUTASE FAMILY MEMBER"/>
    <property type="match status" value="1"/>
</dbReference>
<gene>
    <name evidence="1" type="ORF">HanXRQr2_Chr01g0006311</name>
</gene>
<dbReference type="GO" id="GO:0005811">
    <property type="term" value="C:lipid droplet"/>
    <property type="evidence" value="ECO:0007669"/>
    <property type="project" value="InterPro"/>
</dbReference>
<protein>
    <recommendedName>
        <fullName evidence="3">Terpenoid cyclases/protein prenyltransferase alpha-alpha toroid</fullName>
    </recommendedName>
</protein>
<organism evidence="1 2">
    <name type="scientific">Helianthus annuus</name>
    <name type="common">Common sunflower</name>
    <dbReference type="NCBI Taxonomy" id="4232"/>
    <lineage>
        <taxon>Eukaryota</taxon>
        <taxon>Viridiplantae</taxon>
        <taxon>Streptophyta</taxon>
        <taxon>Embryophyta</taxon>
        <taxon>Tracheophyta</taxon>
        <taxon>Spermatophyta</taxon>
        <taxon>Magnoliopsida</taxon>
        <taxon>eudicotyledons</taxon>
        <taxon>Gunneridae</taxon>
        <taxon>Pentapetalae</taxon>
        <taxon>asterids</taxon>
        <taxon>campanulids</taxon>
        <taxon>Asterales</taxon>
        <taxon>Asteraceae</taxon>
        <taxon>Asteroideae</taxon>
        <taxon>Heliantheae alliance</taxon>
        <taxon>Heliantheae</taxon>
        <taxon>Helianthus</taxon>
    </lineage>
</organism>
<keyword evidence="2" id="KW-1185">Reference proteome</keyword>
<comment type="caution">
    <text evidence="1">The sequence shown here is derived from an EMBL/GenBank/DDBJ whole genome shotgun (WGS) entry which is preliminary data.</text>
</comment>
<sequence>MPPTRLSEGDQVDLEVVTNAVKKGVRLHRAIQAKDGHWPAENAGPMFFTPPLVSMIFY</sequence>
<reference evidence="1" key="2">
    <citation type="submission" date="2020-06" db="EMBL/GenBank/DDBJ databases">
        <title>Helianthus annuus Genome sequencing and assembly Release 2.</title>
        <authorList>
            <person name="Gouzy J."/>
            <person name="Langlade N."/>
            <person name="Munos S."/>
        </authorList>
    </citation>
    <scope>NUCLEOTIDE SEQUENCE</scope>
    <source>
        <tissue evidence="1">Leaves</tissue>
    </source>
</reference>
<name>A0A9K3JS90_HELAN</name>
<accession>A0A9K3JS90</accession>
<proteinExistence type="predicted"/>
<dbReference type="GO" id="GO:0016866">
    <property type="term" value="F:intramolecular transferase activity"/>
    <property type="evidence" value="ECO:0007669"/>
    <property type="project" value="InterPro"/>
</dbReference>
<dbReference type="Proteomes" id="UP000215914">
    <property type="component" value="Unassembled WGS sequence"/>
</dbReference>
<evidence type="ECO:0000313" key="1">
    <source>
        <dbReference type="EMBL" id="KAF5820798.1"/>
    </source>
</evidence>
<reference evidence="1" key="1">
    <citation type="journal article" date="2017" name="Nature">
        <title>The sunflower genome provides insights into oil metabolism, flowering and Asterid evolution.</title>
        <authorList>
            <person name="Badouin H."/>
            <person name="Gouzy J."/>
            <person name="Grassa C.J."/>
            <person name="Murat F."/>
            <person name="Staton S.E."/>
            <person name="Cottret L."/>
            <person name="Lelandais-Briere C."/>
            <person name="Owens G.L."/>
            <person name="Carrere S."/>
            <person name="Mayjonade B."/>
            <person name="Legrand L."/>
            <person name="Gill N."/>
            <person name="Kane N.C."/>
            <person name="Bowers J.E."/>
            <person name="Hubner S."/>
            <person name="Bellec A."/>
            <person name="Berard A."/>
            <person name="Berges H."/>
            <person name="Blanchet N."/>
            <person name="Boniface M.C."/>
            <person name="Brunel D."/>
            <person name="Catrice O."/>
            <person name="Chaidir N."/>
            <person name="Claudel C."/>
            <person name="Donnadieu C."/>
            <person name="Faraut T."/>
            <person name="Fievet G."/>
            <person name="Helmstetter N."/>
            <person name="King M."/>
            <person name="Knapp S.J."/>
            <person name="Lai Z."/>
            <person name="Le Paslier M.C."/>
            <person name="Lippi Y."/>
            <person name="Lorenzon L."/>
            <person name="Mandel J.R."/>
            <person name="Marage G."/>
            <person name="Marchand G."/>
            <person name="Marquand E."/>
            <person name="Bret-Mestries E."/>
            <person name="Morien E."/>
            <person name="Nambeesan S."/>
            <person name="Nguyen T."/>
            <person name="Pegot-Espagnet P."/>
            <person name="Pouilly N."/>
            <person name="Raftis F."/>
            <person name="Sallet E."/>
            <person name="Schiex T."/>
            <person name="Thomas J."/>
            <person name="Vandecasteele C."/>
            <person name="Vares D."/>
            <person name="Vear F."/>
            <person name="Vautrin S."/>
            <person name="Crespi M."/>
            <person name="Mangin B."/>
            <person name="Burke J.M."/>
            <person name="Salse J."/>
            <person name="Munos S."/>
            <person name="Vincourt P."/>
            <person name="Rieseberg L.H."/>
            <person name="Langlade N.B."/>
        </authorList>
    </citation>
    <scope>NUCLEOTIDE SEQUENCE</scope>
    <source>
        <tissue evidence="1">Leaves</tissue>
    </source>
</reference>
<evidence type="ECO:0000313" key="2">
    <source>
        <dbReference type="Proteomes" id="UP000215914"/>
    </source>
</evidence>
<dbReference type="PANTHER" id="PTHR11764">
    <property type="entry name" value="TERPENE CYCLASE/MUTASE FAMILY MEMBER"/>
    <property type="match status" value="1"/>
</dbReference>
<evidence type="ECO:0008006" key="3">
    <source>
        <dbReference type="Google" id="ProtNLM"/>
    </source>
</evidence>
<dbReference type="EMBL" id="MNCJ02000316">
    <property type="protein sequence ID" value="KAF5820798.1"/>
    <property type="molecule type" value="Genomic_DNA"/>
</dbReference>
<dbReference type="SUPFAM" id="SSF81853">
    <property type="entry name" value="Family 10 polysaccharide lyase"/>
    <property type="match status" value="1"/>
</dbReference>
<dbReference type="AlphaFoldDB" id="A0A9K3JS90"/>
<dbReference type="InterPro" id="IPR018333">
    <property type="entry name" value="Squalene_cyclase"/>
</dbReference>
<dbReference type="Gramene" id="mRNA:HanXRQr2_Chr01g0006311">
    <property type="protein sequence ID" value="CDS:HanXRQr2_Chr01g0006311.1"/>
    <property type="gene ID" value="HanXRQr2_Chr01g0006311"/>
</dbReference>